<sequence>MCLGSQLTFTVTFKRAFEIEGEVFEAKSIEVVDGSAASLDDCPLAAQDAGSANEITDADRSSSKDGVPAIIAEQLPPSDPTSSTFTPHCNYTSSEAAPVSPGLPLPHQGSVPVGLSAKKVEAPAIADEGAASRRDGNSSAGGDQSVVRKETCKFTLVHGDVLMLFGSELEVRRTVFHAAKACAHLFIRAMFSYIWNDRGVASVSRSSLGT</sequence>
<proteinExistence type="predicted"/>
<keyword evidence="3" id="KW-1185">Reference proteome</keyword>
<dbReference type="Proteomes" id="UP000305067">
    <property type="component" value="Unassembled WGS sequence"/>
</dbReference>
<feature type="region of interest" description="Disordered" evidence="1">
    <location>
        <begin position="72"/>
        <end position="110"/>
    </location>
</feature>
<dbReference type="AlphaFoldDB" id="A0A5C3Q2B3"/>
<dbReference type="EMBL" id="ML178909">
    <property type="protein sequence ID" value="TFK95199.1"/>
    <property type="molecule type" value="Genomic_DNA"/>
</dbReference>
<evidence type="ECO:0000313" key="2">
    <source>
        <dbReference type="EMBL" id="TFK95199.1"/>
    </source>
</evidence>
<name>A0A5C3Q2B3_9AGAR</name>
<evidence type="ECO:0000256" key="1">
    <source>
        <dbReference type="SAM" id="MobiDB-lite"/>
    </source>
</evidence>
<accession>A0A5C3Q2B3</accession>
<gene>
    <name evidence="2" type="ORF">BDV98DRAFT_440375</name>
</gene>
<evidence type="ECO:0000313" key="3">
    <source>
        <dbReference type="Proteomes" id="UP000305067"/>
    </source>
</evidence>
<protein>
    <submittedName>
        <fullName evidence="2">Uncharacterized protein</fullName>
    </submittedName>
</protein>
<organism evidence="2 3">
    <name type="scientific">Pterulicium gracile</name>
    <dbReference type="NCBI Taxonomy" id="1884261"/>
    <lineage>
        <taxon>Eukaryota</taxon>
        <taxon>Fungi</taxon>
        <taxon>Dikarya</taxon>
        <taxon>Basidiomycota</taxon>
        <taxon>Agaricomycotina</taxon>
        <taxon>Agaricomycetes</taxon>
        <taxon>Agaricomycetidae</taxon>
        <taxon>Agaricales</taxon>
        <taxon>Pleurotineae</taxon>
        <taxon>Pterulaceae</taxon>
        <taxon>Pterulicium</taxon>
    </lineage>
</organism>
<reference evidence="2 3" key="1">
    <citation type="journal article" date="2019" name="Nat. Ecol. Evol.">
        <title>Megaphylogeny resolves global patterns of mushroom evolution.</title>
        <authorList>
            <person name="Varga T."/>
            <person name="Krizsan K."/>
            <person name="Foldi C."/>
            <person name="Dima B."/>
            <person name="Sanchez-Garcia M."/>
            <person name="Sanchez-Ramirez S."/>
            <person name="Szollosi G.J."/>
            <person name="Szarkandi J.G."/>
            <person name="Papp V."/>
            <person name="Albert L."/>
            <person name="Andreopoulos W."/>
            <person name="Angelini C."/>
            <person name="Antonin V."/>
            <person name="Barry K.W."/>
            <person name="Bougher N.L."/>
            <person name="Buchanan P."/>
            <person name="Buyck B."/>
            <person name="Bense V."/>
            <person name="Catcheside P."/>
            <person name="Chovatia M."/>
            <person name="Cooper J."/>
            <person name="Damon W."/>
            <person name="Desjardin D."/>
            <person name="Finy P."/>
            <person name="Geml J."/>
            <person name="Haridas S."/>
            <person name="Hughes K."/>
            <person name="Justo A."/>
            <person name="Karasinski D."/>
            <person name="Kautmanova I."/>
            <person name="Kiss B."/>
            <person name="Kocsube S."/>
            <person name="Kotiranta H."/>
            <person name="LaButti K.M."/>
            <person name="Lechner B.E."/>
            <person name="Liimatainen K."/>
            <person name="Lipzen A."/>
            <person name="Lukacs Z."/>
            <person name="Mihaltcheva S."/>
            <person name="Morgado L.N."/>
            <person name="Niskanen T."/>
            <person name="Noordeloos M.E."/>
            <person name="Ohm R.A."/>
            <person name="Ortiz-Santana B."/>
            <person name="Ovrebo C."/>
            <person name="Racz N."/>
            <person name="Riley R."/>
            <person name="Savchenko A."/>
            <person name="Shiryaev A."/>
            <person name="Soop K."/>
            <person name="Spirin V."/>
            <person name="Szebenyi C."/>
            <person name="Tomsovsky M."/>
            <person name="Tulloss R.E."/>
            <person name="Uehling J."/>
            <person name="Grigoriev I.V."/>
            <person name="Vagvolgyi C."/>
            <person name="Papp T."/>
            <person name="Martin F.M."/>
            <person name="Miettinen O."/>
            <person name="Hibbett D.S."/>
            <person name="Nagy L.G."/>
        </authorList>
    </citation>
    <scope>NUCLEOTIDE SEQUENCE [LARGE SCALE GENOMIC DNA]</scope>
    <source>
        <strain evidence="2 3">CBS 309.79</strain>
    </source>
</reference>